<sequence>MDPNLLNIICCPVTREKLSTATPKQLALINAEIANNTLTKLDGSIAENPQSKALINATKTLLYPIEEDIPILLENEAIELKGMVI</sequence>
<evidence type="ECO:0008006" key="2">
    <source>
        <dbReference type="Google" id="ProtNLM"/>
    </source>
</evidence>
<name>A0A381RUZ4_9ZZZZ</name>
<reference evidence="1" key="1">
    <citation type="submission" date="2018-05" db="EMBL/GenBank/DDBJ databases">
        <authorList>
            <person name="Lanie J.A."/>
            <person name="Ng W.-L."/>
            <person name="Kazmierczak K.M."/>
            <person name="Andrzejewski T.M."/>
            <person name="Davidsen T.M."/>
            <person name="Wayne K.J."/>
            <person name="Tettelin H."/>
            <person name="Glass J.I."/>
            <person name="Rusch D."/>
            <person name="Podicherti R."/>
            <person name="Tsui H.-C.T."/>
            <person name="Winkler M.E."/>
        </authorList>
    </citation>
    <scope>NUCLEOTIDE SEQUENCE</scope>
</reference>
<organism evidence="1">
    <name type="scientific">marine metagenome</name>
    <dbReference type="NCBI Taxonomy" id="408172"/>
    <lineage>
        <taxon>unclassified sequences</taxon>
        <taxon>metagenomes</taxon>
        <taxon>ecological metagenomes</taxon>
    </lineage>
</organism>
<protein>
    <recommendedName>
        <fullName evidence="2">Trm112 family protein</fullName>
    </recommendedName>
</protein>
<dbReference type="InterPro" id="IPR005651">
    <property type="entry name" value="Trm112-like"/>
</dbReference>
<dbReference type="AlphaFoldDB" id="A0A381RUZ4"/>
<dbReference type="EMBL" id="UINC01002280">
    <property type="protein sequence ID" value="SUZ94951.1"/>
    <property type="molecule type" value="Genomic_DNA"/>
</dbReference>
<accession>A0A381RUZ4</accession>
<proteinExistence type="predicted"/>
<gene>
    <name evidence="1" type="ORF">METZ01_LOCUS47805</name>
</gene>
<dbReference type="Pfam" id="PF03966">
    <property type="entry name" value="Trm112p"/>
    <property type="match status" value="1"/>
</dbReference>
<evidence type="ECO:0000313" key="1">
    <source>
        <dbReference type="EMBL" id="SUZ94951.1"/>
    </source>
</evidence>
<dbReference type="SUPFAM" id="SSF158997">
    <property type="entry name" value="Trm112p-like"/>
    <property type="match status" value="1"/>
</dbReference>
<dbReference type="Gene3D" id="2.20.25.10">
    <property type="match status" value="1"/>
</dbReference>